<dbReference type="RefSeq" id="WP_217069492.1">
    <property type="nucleotide sequence ID" value="NZ_JAHQCS010000184.1"/>
</dbReference>
<name>A0ABS6JM20_9BACI</name>
<keyword evidence="2" id="KW-1185">Reference proteome</keyword>
<sequence length="116" mass="13991">MNELYKQIHIYLNMDKEISFDEFDDYYKKILEYFNEHADNFDEDALWKGLFISENVMTNADARAKEAKKSDAKKYKKISQRLSLWAQNFSARLGEMGYTNDQLNERFEEMFEEEVE</sequence>
<evidence type="ECO:0000313" key="1">
    <source>
        <dbReference type="EMBL" id="MBU9714703.1"/>
    </source>
</evidence>
<dbReference type="EMBL" id="JAHQCS010000184">
    <property type="protein sequence ID" value="MBU9714703.1"/>
    <property type="molecule type" value="Genomic_DNA"/>
</dbReference>
<gene>
    <name evidence="1" type="ORF">KS419_23435</name>
</gene>
<accession>A0ABS6JM20</accession>
<dbReference type="Proteomes" id="UP000784880">
    <property type="component" value="Unassembled WGS sequence"/>
</dbReference>
<reference evidence="1 2" key="1">
    <citation type="submission" date="2021-06" db="EMBL/GenBank/DDBJ databases">
        <title>Bacillus sp. RD4P76, an endophyte from a halophyte.</title>
        <authorList>
            <person name="Sun J.-Q."/>
        </authorList>
    </citation>
    <scope>NUCLEOTIDE SEQUENCE [LARGE SCALE GENOMIC DNA]</scope>
    <source>
        <strain evidence="1 2">CGMCC 1.15917</strain>
    </source>
</reference>
<comment type="caution">
    <text evidence="1">The sequence shown here is derived from an EMBL/GenBank/DDBJ whole genome shotgun (WGS) entry which is preliminary data.</text>
</comment>
<proteinExistence type="predicted"/>
<evidence type="ECO:0000313" key="2">
    <source>
        <dbReference type="Proteomes" id="UP000784880"/>
    </source>
</evidence>
<protein>
    <submittedName>
        <fullName evidence="1">Uncharacterized protein</fullName>
    </submittedName>
</protein>
<organism evidence="1 2">
    <name type="scientific">Evansella tamaricis</name>
    <dbReference type="NCBI Taxonomy" id="2069301"/>
    <lineage>
        <taxon>Bacteria</taxon>
        <taxon>Bacillati</taxon>
        <taxon>Bacillota</taxon>
        <taxon>Bacilli</taxon>
        <taxon>Bacillales</taxon>
        <taxon>Bacillaceae</taxon>
        <taxon>Evansella</taxon>
    </lineage>
</organism>